<evidence type="ECO:0000256" key="5">
    <source>
        <dbReference type="SAM" id="Coils"/>
    </source>
</evidence>
<dbReference type="InterPro" id="IPR013083">
    <property type="entry name" value="Znf_RING/FYVE/PHD"/>
</dbReference>
<dbReference type="PANTHER" id="PTHR45969:SF69">
    <property type="entry name" value="FINGER DOMAIN PROTEIN, PUTATIVE (AFU_ORTHOLOGUE AFUA_3G12190)-RELATED"/>
    <property type="match status" value="1"/>
</dbReference>
<dbReference type="AlphaFoldDB" id="A0AAD1XDE9"/>
<evidence type="ECO:0000256" key="3">
    <source>
        <dbReference type="ARBA" id="ARBA00022833"/>
    </source>
</evidence>
<evidence type="ECO:0000256" key="4">
    <source>
        <dbReference type="PROSITE-ProRule" id="PRU00175"/>
    </source>
</evidence>
<evidence type="ECO:0000256" key="2">
    <source>
        <dbReference type="ARBA" id="ARBA00022771"/>
    </source>
</evidence>
<evidence type="ECO:0000313" key="9">
    <source>
        <dbReference type="Proteomes" id="UP001295684"/>
    </source>
</evidence>
<organism evidence="8 9">
    <name type="scientific">Euplotes crassus</name>
    <dbReference type="NCBI Taxonomy" id="5936"/>
    <lineage>
        <taxon>Eukaryota</taxon>
        <taxon>Sar</taxon>
        <taxon>Alveolata</taxon>
        <taxon>Ciliophora</taxon>
        <taxon>Intramacronucleata</taxon>
        <taxon>Spirotrichea</taxon>
        <taxon>Hypotrichia</taxon>
        <taxon>Euplotida</taxon>
        <taxon>Euplotidae</taxon>
        <taxon>Moneuplotes</taxon>
    </lineage>
</organism>
<evidence type="ECO:0000259" key="7">
    <source>
        <dbReference type="PROSITE" id="PS50089"/>
    </source>
</evidence>
<dbReference type="GO" id="GO:0061630">
    <property type="term" value="F:ubiquitin protein ligase activity"/>
    <property type="evidence" value="ECO:0007669"/>
    <property type="project" value="TreeGrafter"/>
</dbReference>
<keyword evidence="9" id="KW-1185">Reference proteome</keyword>
<dbReference type="Proteomes" id="UP001295684">
    <property type="component" value="Unassembled WGS sequence"/>
</dbReference>
<sequence>MDPESDCNICLERITEVYTLNCGHIFHKDCITIIKDSNQPKCPTCRAPISKDFPLKVFVKMELENEDVRLEKYKKLCRKKDEELQKEKEENEQLGDQNEKIVKELGKITSEHNEIVEKMEDFERDNSFLCAKIKVLNESLLQAELEKNSMAKKCDCLKKRDAKYKQIISEKNKIISNLESLRRKEERVKNLERLMQENKPKQKRKESHVPTTSEERELMSKFEKKRAPLITTSNLQFKGLNKTKTKSNGTISFKNCFTKQQFNIKKPAPPQKTKAALKTGKFTDSVDSDIDFDVLEELLSD</sequence>
<evidence type="ECO:0000256" key="1">
    <source>
        <dbReference type="ARBA" id="ARBA00022723"/>
    </source>
</evidence>
<reference evidence="8" key="1">
    <citation type="submission" date="2023-07" db="EMBL/GenBank/DDBJ databases">
        <authorList>
            <consortium name="AG Swart"/>
            <person name="Singh M."/>
            <person name="Singh A."/>
            <person name="Seah K."/>
            <person name="Emmerich C."/>
        </authorList>
    </citation>
    <scope>NUCLEOTIDE SEQUENCE</scope>
    <source>
        <strain evidence="8">DP1</strain>
    </source>
</reference>
<evidence type="ECO:0000313" key="8">
    <source>
        <dbReference type="EMBL" id="CAI2372174.1"/>
    </source>
</evidence>
<keyword evidence="5" id="KW-0175">Coiled coil</keyword>
<feature type="coiled-coil region" evidence="5">
    <location>
        <begin position="63"/>
        <end position="104"/>
    </location>
</feature>
<proteinExistence type="predicted"/>
<dbReference type="GO" id="GO:0008270">
    <property type="term" value="F:zinc ion binding"/>
    <property type="evidence" value="ECO:0007669"/>
    <property type="project" value="UniProtKB-KW"/>
</dbReference>
<dbReference type="Gene3D" id="3.30.40.10">
    <property type="entry name" value="Zinc/RING finger domain, C3HC4 (zinc finger)"/>
    <property type="match status" value="1"/>
</dbReference>
<dbReference type="SMART" id="SM00184">
    <property type="entry name" value="RING"/>
    <property type="match status" value="1"/>
</dbReference>
<accession>A0AAD1XDE9</accession>
<feature type="region of interest" description="Disordered" evidence="6">
    <location>
        <begin position="194"/>
        <end position="218"/>
    </location>
</feature>
<dbReference type="PANTHER" id="PTHR45969">
    <property type="entry name" value="RING ZINC FINGER PROTEIN-RELATED"/>
    <property type="match status" value="1"/>
</dbReference>
<dbReference type="EMBL" id="CAMPGE010013441">
    <property type="protein sequence ID" value="CAI2372174.1"/>
    <property type="molecule type" value="Genomic_DNA"/>
</dbReference>
<keyword evidence="3" id="KW-0862">Zinc</keyword>
<gene>
    <name evidence="8" type="ORF">ECRASSUSDP1_LOCUS13502</name>
</gene>
<evidence type="ECO:0000256" key="6">
    <source>
        <dbReference type="SAM" id="MobiDB-lite"/>
    </source>
</evidence>
<dbReference type="SUPFAM" id="SSF57850">
    <property type="entry name" value="RING/U-box"/>
    <property type="match status" value="1"/>
</dbReference>
<keyword evidence="1" id="KW-0479">Metal-binding</keyword>
<dbReference type="InterPro" id="IPR001841">
    <property type="entry name" value="Znf_RING"/>
</dbReference>
<dbReference type="GO" id="GO:0016567">
    <property type="term" value="P:protein ubiquitination"/>
    <property type="evidence" value="ECO:0007669"/>
    <property type="project" value="TreeGrafter"/>
</dbReference>
<dbReference type="PROSITE" id="PS50089">
    <property type="entry name" value="ZF_RING_2"/>
    <property type="match status" value="1"/>
</dbReference>
<protein>
    <recommendedName>
        <fullName evidence="7">RING-type domain-containing protein</fullName>
    </recommendedName>
</protein>
<keyword evidence="2 4" id="KW-0863">Zinc-finger</keyword>
<name>A0AAD1XDE9_EUPCR</name>
<comment type="caution">
    <text evidence="8">The sequence shown here is derived from an EMBL/GenBank/DDBJ whole genome shotgun (WGS) entry which is preliminary data.</text>
</comment>
<dbReference type="Pfam" id="PF13639">
    <property type="entry name" value="zf-RING_2"/>
    <property type="match status" value="1"/>
</dbReference>
<feature type="domain" description="RING-type" evidence="7">
    <location>
        <begin position="7"/>
        <end position="46"/>
    </location>
</feature>